<evidence type="ECO:0008006" key="4">
    <source>
        <dbReference type="Google" id="ProtNLM"/>
    </source>
</evidence>
<evidence type="ECO:0000256" key="1">
    <source>
        <dbReference type="SAM" id="SignalP"/>
    </source>
</evidence>
<dbReference type="RefSeq" id="WP_341374383.1">
    <property type="nucleotide sequence ID" value="NZ_JBBUTF010000009.1"/>
</dbReference>
<dbReference type="EMBL" id="JBBUTF010000009">
    <property type="protein sequence ID" value="MEK8026597.1"/>
    <property type="molecule type" value="Genomic_DNA"/>
</dbReference>
<feature type="signal peptide" evidence="1">
    <location>
        <begin position="1"/>
        <end position="37"/>
    </location>
</feature>
<evidence type="ECO:0000313" key="2">
    <source>
        <dbReference type="EMBL" id="MEK8026597.1"/>
    </source>
</evidence>
<evidence type="ECO:0000313" key="3">
    <source>
        <dbReference type="Proteomes" id="UP001368500"/>
    </source>
</evidence>
<gene>
    <name evidence="2" type="ORF">AACH11_11555</name>
</gene>
<accession>A0ABU9BCA1</accession>
<name>A0ABU9BCA1_9BURK</name>
<keyword evidence="3" id="KW-1185">Reference proteome</keyword>
<organism evidence="2 3">
    <name type="scientific">Pseudaquabacterium rugosum</name>
    <dbReference type="NCBI Taxonomy" id="2984194"/>
    <lineage>
        <taxon>Bacteria</taxon>
        <taxon>Pseudomonadati</taxon>
        <taxon>Pseudomonadota</taxon>
        <taxon>Betaproteobacteria</taxon>
        <taxon>Burkholderiales</taxon>
        <taxon>Sphaerotilaceae</taxon>
        <taxon>Pseudaquabacterium</taxon>
    </lineage>
</organism>
<protein>
    <recommendedName>
        <fullName evidence="4">DUF1311 domain-containing protein</fullName>
    </recommendedName>
</protein>
<dbReference type="Proteomes" id="UP001368500">
    <property type="component" value="Unassembled WGS sequence"/>
</dbReference>
<sequence>MACHATAFRPSTRARWVRSRLFILSVSLGLVPPPAPAIGCMDLEERIDRLESRMSALADEDADVNAVNAACLATTLVQFRKRHDRGDAIRMHSQCAMLACLAASNYGACMGSQGRFVNLALDMHLMRVALTRGQCD</sequence>
<proteinExistence type="predicted"/>
<feature type="chain" id="PRO_5047103268" description="DUF1311 domain-containing protein" evidence="1">
    <location>
        <begin position="38"/>
        <end position="136"/>
    </location>
</feature>
<comment type="caution">
    <text evidence="2">The sequence shown here is derived from an EMBL/GenBank/DDBJ whole genome shotgun (WGS) entry which is preliminary data.</text>
</comment>
<keyword evidence="1" id="KW-0732">Signal</keyword>
<reference evidence="2 3" key="1">
    <citation type="submission" date="2024-04" db="EMBL/GenBank/DDBJ databases">
        <title>Novel species of the genus Ideonella isolated from streams.</title>
        <authorList>
            <person name="Lu H."/>
        </authorList>
    </citation>
    <scope>NUCLEOTIDE SEQUENCE [LARGE SCALE GENOMIC DNA]</scope>
    <source>
        <strain evidence="2 3">BYS139W</strain>
    </source>
</reference>